<comment type="caution">
    <text evidence="5">The sequence shown here is derived from an EMBL/GenBank/DDBJ whole genome shotgun (WGS) entry which is preliminary data.</text>
</comment>
<proteinExistence type="predicted"/>
<dbReference type="Gene3D" id="3.40.630.40">
    <property type="entry name" value="Zn-dependent exopeptidases"/>
    <property type="match status" value="1"/>
</dbReference>
<dbReference type="InterPro" id="IPR050695">
    <property type="entry name" value="N-acetylmuramoyl_amidase_3"/>
</dbReference>
<dbReference type="SMART" id="SM00287">
    <property type="entry name" value="SH3b"/>
    <property type="match status" value="1"/>
</dbReference>
<keyword evidence="3" id="KW-1133">Transmembrane helix</keyword>
<dbReference type="RefSeq" id="WP_179940700.1">
    <property type="nucleotide sequence ID" value="NZ_JACBYF010000004.1"/>
</dbReference>
<protein>
    <submittedName>
        <fullName evidence="5">N-acetylmuramoyl-L-alanine amidase</fullName>
    </submittedName>
</protein>
<dbReference type="Proteomes" id="UP000531840">
    <property type="component" value="Unassembled WGS sequence"/>
</dbReference>
<keyword evidence="6" id="KW-1185">Reference proteome</keyword>
<dbReference type="Gene3D" id="3.90.70.10">
    <property type="entry name" value="Cysteine proteinases"/>
    <property type="match status" value="1"/>
</dbReference>
<feature type="transmembrane region" description="Helical" evidence="3">
    <location>
        <begin position="12"/>
        <end position="33"/>
    </location>
</feature>
<keyword evidence="3" id="KW-0812">Transmembrane</keyword>
<accession>A0ABX2T1R1</accession>
<keyword evidence="3" id="KW-0472">Membrane</keyword>
<dbReference type="PANTHER" id="PTHR30404:SF0">
    <property type="entry name" value="N-ACETYLMURAMOYL-L-ALANINE AMIDASE AMIC"/>
    <property type="match status" value="1"/>
</dbReference>
<dbReference type="EMBL" id="JACBYF010000004">
    <property type="protein sequence ID" value="NYS47140.1"/>
    <property type="molecule type" value="Genomic_DNA"/>
</dbReference>
<dbReference type="PANTHER" id="PTHR30404">
    <property type="entry name" value="N-ACETYLMURAMOYL-L-ALANINE AMIDASE"/>
    <property type="match status" value="1"/>
</dbReference>
<dbReference type="SUPFAM" id="SSF53187">
    <property type="entry name" value="Zn-dependent exopeptidases"/>
    <property type="match status" value="1"/>
</dbReference>
<dbReference type="InterPro" id="IPR002508">
    <property type="entry name" value="MurNAc-LAA_cat"/>
</dbReference>
<evidence type="ECO:0000256" key="3">
    <source>
        <dbReference type="SAM" id="Phobius"/>
    </source>
</evidence>
<evidence type="ECO:0000256" key="1">
    <source>
        <dbReference type="ARBA" id="ARBA00022801"/>
    </source>
</evidence>
<reference evidence="5 6" key="1">
    <citation type="submission" date="2020-07" db="EMBL/GenBank/DDBJ databases">
        <title>MOT database genomes.</title>
        <authorList>
            <person name="Joseph S."/>
            <person name="Aduse-Opoku J."/>
            <person name="Hashim A."/>
            <person name="Wade W."/>
            <person name="Curtis M."/>
        </authorList>
    </citation>
    <scope>NUCLEOTIDE SEQUENCE [LARGE SCALE GENOMIC DNA]</scope>
    <source>
        <strain evidence="5 6">CIP 106318</strain>
    </source>
</reference>
<sequence>MRIKRRRKLDVMTLFVISIIFLLLLSTVIYYNYNEKIIGRVAENKIIITSKDSIIRTGPDELFPIVHNIPPGEELKKLSEIGEWIEVKTNNNIVGWIAGWDIVGSNIKSPEEKFRESLNKFTVLINPKITEGATDYSLDYALALKEELNKLNITVVISRDGDKNTDENTISNLISDNKVDIVLNIDLLNGENKGPGLYYETYSSQILSKYVEKSLSNNYIMKTRASEKSSLAIPINNNIPEILLILGNMDNPVDISIIDKNIYKDEYINALKNGIENYFYYLLRIEDQNNKRRESLLNMPQKGLNVPFYYMKQEEFKNISYGNDNNKKISDNGDLIISMAMITNYIDPTSKITVTNIVDWAGLNYYKYGVGTSELIIPAFAEKNNYKLDTVTSDYLKKIDDALKNNKPVLVKFKSGGAFGKKPSYKVIRGLEDSKYYINDPDDDDLKLNNYTGFNSSDIEKNIVKAWILSK</sequence>
<dbReference type="InterPro" id="IPR039564">
    <property type="entry name" value="Peptidase_C39-like"/>
</dbReference>
<name>A0ABX2T1R1_9BACL</name>
<dbReference type="PROSITE" id="PS51781">
    <property type="entry name" value="SH3B"/>
    <property type="match status" value="1"/>
</dbReference>
<evidence type="ECO:0000259" key="4">
    <source>
        <dbReference type="PROSITE" id="PS51781"/>
    </source>
</evidence>
<organism evidence="5 6">
    <name type="scientific">Gemelliphila palaticanis</name>
    <dbReference type="NCBI Taxonomy" id="81950"/>
    <lineage>
        <taxon>Bacteria</taxon>
        <taxon>Bacillati</taxon>
        <taxon>Bacillota</taxon>
        <taxon>Bacilli</taxon>
        <taxon>Bacillales</taxon>
        <taxon>Gemellaceae</taxon>
        <taxon>Gemelliphila</taxon>
    </lineage>
</organism>
<keyword evidence="2" id="KW-0961">Cell wall biogenesis/degradation</keyword>
<keyword evidence="1" id="KW-0378">Hydrolase</keyword>
<dbReference type="Pfam" id="PF13529">
    <property type="entry name" value="Peptidase_C39_2"/>
    <property type="match status" value="1"/>
</dbReference>
<dbReference type="CDD" id="cd02696">
    <property type="entry name" value="MurNAc-LAA"/>
    <property type="match status" value="1"/>
</dbReference>
<gene>
    <name evidence="5" type="ORF">HZY85_02885</name>
</gene>
<feature type="domain" description="SH3b" evidence="4">
    <location>
        <begin position="42"/>
        <end position="106"/>
    </location>
</feature>
<evidence type="ECO:0000313" key="5">
    <source>
        <dbReference type="EMBL" id="NYS47140.1"/>
    </source>
</evidence>
<dbReference type="Pfam" id="PF01520">
    <property type="entry name" value="Amidase_3"/>
    <property type="match status" value="1"/>
</dbReference>
<evidence type="ECO:0000256" key="2">
    <source>
        <dbReference type="ARBA" id="ARBA00023316"/>
    </source>
</evidence>
<evidence type="ECO:0000313" key="6">
    <source>
        <dbReference type="Proteomes" id="UP000531840"/>
    </source>
</evidence>
<dbReference type="Gene3D" id="2.30.30.40">
    <property type="entry name" value="SH3 Domains"/>
    <property type="match status" value="1"/>
</dbReference>
<dbReference type="InterPro" id="IPR003646">
    <property type="entry name" value="SH3-like_bac-type"/>
</dbReference>
<dbReference type="Pfam" id="PF08239">
    <property type="entry name" value="SH3_3"/>
    <property type="match status" value="1"/>
</dbReference>